<keyword evidence="3" id="KW-0804">Transcription</keyword>
<dbReference type="PROSITE" id="PS50977">
    <property type="entry name" value="HTH_TETR_2"/>
    <property type="match status" value="1"/>
</dbReference>
<dbReference type="InterPro" id="IPR009057">
    <property type="entry name" value="Homeodomain-like_sf"/>
</dbReference>
<dbReference type="InterPro" id="IPR036271">
    <property type="entry name" value="Tet_transcr_reg_TetR-rel_C_sf"/>
</dbReference>
<keyword evidence="7" id="KW-1185">Reference proteome</keyword>
<feature type="domain" description="HTH tetR-type" evidence="5">
    <location>
        <begin position="2"/>
        <end position="62"/>
    </location>
</feature>
<name>S3NIN9_9GAMM</name>
<dbReference type="Pfam" id="PF00440">
    <property type="entry name" value="TetR_N"/>
    <property type="match status" value="1"/>
</dbReference>
<keyword evidence="2 4" id="KW-0238">DNA-binding</keyword>
<dbReference type="GO" id="GO:0003677">
    <property type="term" value="F:DNA binding"/>
    <property type="evidence" value="ECO:0007669"/>
    <property type="project" value="UniProtKB-UniRule"/>
</dbReference>
<dbReference type="eggNOG" id="COG1309">
    <property type="taxonomic scope" value="Bacteria"/>
</dbReference>
<keyword evidence="1" id="KW-0805">Transcription regulation</keyword>
<dbReference type="PATRIC" id="fig|421052.3.peg.807"/>
<protein>
    <recommendedName>
        <fullName evidence="5">HTH tetR-type domain-containing protein</fullName>
    </recommendedName>
</protein>
<evidence type="ECO:0000256" key="4">
    <source>
        <dbReference type="PROSITE-ProRule" id="PRU00335"/>
    </source>
</evidence>
<proteinExistence type="predicted"/>
<evidence type="ECO:0000313" key="7">
    <source>
        <dbReference type="Proteomes" id="UP000014568"/>
    </source>
</evidence>
<evidence type="ECO:0000256" key="2">
    <source>
        <dbReference type="ARBA" id="ARBA00023125"/>
    </source>
</evidence>
<evidence type="ECO:0000256" key="1">
    <source>
        <dbReference type="ARBA" id="ARBA00023015"/>
    </source>
</evidence>
<dbReference type="HOGENOM" id="CLU_069356_23_2_6"/>
<dbReference type="PANTHER" id="PTHR47506:SF6">
    <property type="entry name" value="HTH-TYPE TRANSCRIPTIONAL REPRESSOR NEMR"/>
    <property type="match status" value="1"/>
</dbReference>
<dbReference type="RefSeq" id="WP_016655243.1">
    <property type="nucleotide sequence ID" value="NZ_KE340351.1"/>
</dbReference>
<evidence type="ECO:0000313" key="6">
    <source>
        <dbReference type="EMBL" id="EPF79925.1"/>
    </source>
</evidence>
<dbReference type="OrthoDB" id="116240at2"/>
<gene>
    <name evidence="6" type="ORF">F945_00813</name>
</gene>
<feature type="DNA-binding region" description="H-T-H motif" evidence="4">
    <location>
        <begin position="25"/>
        <end position="44"/>
    </location>
</feature>
<dbReference type="InterPro" id="IPR001647">
    <property type="entry name" value="HTH_TetR"/>
</dbReference>
<evidence type="ECO:0000259" key="5">
    <source>
        <dbReference type="PROSITE" id="PS50977"/>
    </source>
</evidence>
<dbReference type="PANTHER" id="PTHR47506">
    <property type="entry name" value="TRANSCRIPTIONAL REGULATORY PROTEIN"/>
    <property type="match status" value="1"/>
</dbReference>
<comment type="caution">
    <text evidence="6">The sequence shown here is derived from an EMBL/GenBank/DDBJ whole genome shotgun (WGS) entry which is preliminary data.</text>
</comment>
<dbReference type="Gene3D" id="1.10.357.10">
    <property type="entry name" value="Tetracycline Repressor, domain 2"/>
    <property type="match status" value="1"/>
</dbReference>
<organism evidence="6 7">
    <name type="scientific">Acinetobacter rudis CIP 110305</name>
    <dbReference type="NCBI Taxonomy" id="421052"/>
    <lineage>
        <taxon>Bacteria</taxon>
        <taxon>Pseudomonadati</taxon>
        <taxon>Pseudomonadota</taxon>
        <taxon>Gammaproteobacteria</taxon>
        <taxon>Moraxellales</taxon>
        <taxon>Moraxellaceae</taxon>
        <taxon>Acinetobacter</taxon>
    </lineage>
</organism>
<dbReference type="AlphaFoldDB" id="S3NIN9"/>
<evidence type="ECO:0000256" key="3">
    <source>
        <dbReference type="ARBA" id="ARBA00023163"/>
    </source>
</evidence>
<dbReference type="SUPFAM" id="SSF48498">
    <property type="entry name" value="Tetracyclin repressor-like, C-terminal domain"/>
    <property type="match status" value="1"/>
</dbReference>
<dbReference type="SUPFAM" id="SSF46689">
    <property type="entry name" value="Homeodomain-like"/>
    <property type="match status" value="1"/>
</dbReference>
<reference evidence="6 7" key="1">
    <citation type="submission" date="2013-06" db="EMBL/GenBank/DDBJ databases">
        <title>The Genome Sequence of Acinetobacter rudis CIP 110305.</title>
        <authorList>
            <consortium name="The Broad Institute Genome Sequencing Platform"/>
            <consortium name="The Broad Institute Genome Sequencing Center for Infectious Disease"/>
            <person name="Cerqueira G."/>
            <person name="Feldgarden M."/>
            <person name="Courvalin P."/>
            <person name="Perichon B."/>
            <person name="Grillot-Courvalin C."/>
            <person name="Clermont D."/>
            <person name="Rocha E."/>
            <person name="Yoon E.-J."/>
            <person name="Nemec A."/>
            <person name="Young S.K."/>
            <person name="Zeng Q."/>
            <person name="Gargeya S."/>
            <person name="Fitzgerald M."/>
            <person name="Abouelleil A."/>
            <person name="Alvarado L."/>
            <person name="Berlin A.M."/>
            <person name="Chapman S.B."/>
            <person name="Dewar J."/>
            <person name="Goldberg J."/>
            <person name="Griggs A."/>
            <person name="Gujja S."/>
            <person name="Hansen M."/>
            <person name="Howarth C."/>
            <person name="Imamovic A."/>
            <person name="Larimer J."/>
            <person name="McCowan C."/>
            <person name="Murphy C."/>
            <person name="Pearson M."/>
            <person name="Priest M."/>
            <person name="Roberts A."/>
            <person name="Saif S."/>
            <person name="Shea T."/>
            <person name="Sykes S."/>
            <person name="Wortman J."/>
            <person name="Nusbaum C."/>
            <person name="Birren B."/>
        </authorList>
    </citation>
    <scope>NUCLEOTIDE SEQUENCE [LARGE SCALE GENOMIC DNA]</scope>
    <source>
        <strain evidence="6 7">CIP 110305</strain>
    </source>
</reference>
<dbReference type="EMBL" id="ATGI01000006">
    <property type="protein sequence ID" value="EPF79925.1"/>
    <property type="molecule type" value="Genomic_DNA"/>
</dbReference>
<dbReference type="PRINTS" id="PR00455">
    <property type="entry name" value="HTHTETR"/>
</dbReference>
<accession>S3NIN9</accession>
<dbReference type="Proteomes" id="UP000014568">
    <property type="component" value="Unassembled WGS sequence"/>
</dbReference>
<sequence>MSKSAQKILHTAEQLFNQHSFVSVGVDLIRDQSGCSKTTLYTYYQNKQQLILAVLKQRDQQFQKRLLEAVGQHTGQHALDAIYQWHLNWFQTDQFKGCLFVRAVAESTAEEQEIQMLAQAHKDWLRQFILKQCQELVYADEIALLYFNQLEGLISRFLVDGFDESIALQSKKQLDFFITALQNMKS</sequence>